<dbReference type="AlphaFoldDB" id="A0A6J2K460"/>
<dbReference type="RefSeq" id="XP_028036730.1">
    <property type="nucleotide sequence ID" value="XM_028180929.1"/>
</dbReference>
<evidence type="ECO:0000259" key="1">
    <source>
        <dbReference type="Pfam" id="PF13843"/>
    </source>
</evidence>
<dbReference type="PANTHER" id="PTHR46599:SF3">
    <property type="entry name" value="PIGGYBAC TRANSPOSABLE ELEMENT-DERIVED PROTEIN 4"/>
    <property type="match status" value="1"/>
</dbReference>
<keyword evidence="2" id="KW-1185">Reference proteome</keyword>
<dbReference type="Proteomes" id="UP000504629">
    <property type="component" value="Unplaced"/>
</dbReference>
<name>A0A6J2K460_BOMMA</name>
<evidence type="ECO:0000313" key="2">
    <source>
        <dbReference type="Proteomes" id="UP000504629"/>
    </source>
</evidence>
<sequence length="305" mass="34616">MWKGWLDINQFIRNKAATVGIKTYEVCESNSGYLWRFEVHAGHEPPAVPEDNPITGIVPSLVLRLLDGLEHKGHTIWMDNFYNSPALARELKSRGFDCAGTLRTNRQFVPSELVNVSKKDMAVNHVMGCTSGDVDVMVWRDKSRVAFISTYHGVSSTKCGDTFKPTIVLDYNVCMGGVDRKDQRLSMYPIERTRTRVWYKKMFRRLLNASVLNAHILLGNQLSTHRQFRKALIIDLLSAHRTLTPTSNTIATVHAPAQYDLIKTGKTDRLKRKCAVCGKRTITYCKACNVAMCMLTCYEPYHTSH</sequence>
<dbReference type="OrthoDB" id="75807at2759"/>
<protein>
    <submittedName>
        <fullName evidence="3">PiggyBac transposable element-derived protein 4-like</fullName>
    </submittedName>
</protein>
<organism evidence="2 3">
    <name type="scientific">Bombyx mandarina</name>
    <name type="common">Wild silk moth</name>
    <name type="synonym">Wild silkworm</name>
    <dbReference type="NCBI Taxonomy" id="7092"/>
    <lineage>
        <taxon>Eukaryota</taxon>
        <taxon>Metazoa</taxon>
        <taxon>Ecdysozoa</taxon>
        <taxon>Arthropoda</taxon>
        <taxon>Hexapoda</taxon>
        <taxon>Insecta</taxon>
        <taxon>Pterygota</taxon>
        <taxon>Neoptera</taxon>
        <taxon>Endopterygota</taxon>
        <taxon>Lepidoptera</taxon>
        <taxon>Glossata</taxon>
        <taxon>Ditrysia</taxon>
        <taxon>Bombycoidea</taxon>
        <taxon>Bombycidae</taxon>
        <taxon>Bombycinae</taxon>
        <taxon>Bombyx</taxon>
    </lineage>
</organism>
<evidence type="ECO:0000313" key="3">
    <source>
        <dbReference type="RefSeq" id="XP_028036730.1"/>
    </source>
</evidence>
<reference evidence="3" key="1">
    <citation type="submission" date="2025-08" db="UniProtKB">
        <authorList>
            <consortium name="RefSeq"/>
        </authorList>
    </citation>
    <scope>IDENTIFICATION</scope>
    <source>
        <tissue evidence="3">Silk gland</tissue>
    </source>
</reference>
<dbReference type="Pfam" id="PF13843">
    <property type="entry name" value="DDE_Tnp_1_7"/>
    <property type="match status" value="1"/>
</dbReference>
<gene>
    <name evidence="3" type="primary">LOC114247858</name>
</gene>
<feature type="domain" description="PiggyBac transposable element-derived protein" evidence="1">
    <location>
        <begin position="2"/>
        <end position="215"/>
    </location>
</feature>
<accession>A0A6J2K460</accession>
<dbReference type="PANTHER" id="PTHR46599">
    <property type="entry name" value="PIGGYBAC TRANSPOSABLE ELEMENT-DERIVED PROTEIN 4"/>
    <property type="match status" value="1"/>
</dbReference>
<dbReference type="KEGG" id="bman:114247858"/>
<dbReference type="InterPro" id="IPR029526">
    <property type="entry name" value="PGBD"/>
</dbReference>
<proteinExistence type="predicted"/>
<dbReference type="GeneID" id="114247858"/>